<name>A0A9D4HBK5_DREPO</name>
<dbReference type="AlphaFoldDB" id="A0A9D4HBK5"/>
<protein>
    <submittedName>
        <fullName evidence="1">Uncharacterized protein</fullName>
    </submittedName>
</protein>
<evidence type="ECO:0000313" key="1">
    <source>
        <dbReference type="EMBL" id="KAH3830968.1"/>
    </source>
</evidence>
<dbReference type="Proteomes" id="UP000828390">
    <property type="component" value="Unassembled WGS sequence"/>
</dbReference>
<reference evidence="1" key="1">
    <citation type="journal article" date="2019" name="bioRxiv">
        <title>The Genome of the Zebra Mussel, Dreissena polymorpha: A Resource for Invasive Species Research.</title>
        <authorList>
            <person name="McCartney M.A."/>
            <person name="Auch B."/>
            <person name="Kono T."/>
            <person name="Mallez S."/>
            <person name="Zhang Y."/>
            <person name="Obille A."/>
            <person name="Becker A."/>
            <person name="Abrahante J.E."/>
            <person name="Garbe J."/>
            <person name="Badalamenti J.P."/>
            <person name="Herman A."/>
            <person name="Mangelson H."/>
            <person name="Liachko I."/>
            <person name="Sullivan S."/>
            <person name="Sone E.D."/>
            <person name="Koren S."/>
            <person name="Silverstein K.A.T."/>
            <person name="Beckman K.B."/>
            <person name="Gohl D.M."/>
        </authorList>
    </citation>
    <scope>NUCLEOTIDE SEQUENCE</scope>
    <source>
        <strain evidence="1">Duluth1</strain>
        <tissue evidence="1">Whole animal</tissue>
    </source>
</reference>
<keyword evidence="2" id="KW-1185">Reference proteome</keyword>
<organism evidence="1 2">
    <name type="scientific">Dreissena polymorpha</name>
    <name type="common">Zebra mussel</name>
    <name type="synonym">Mytilus polymorpha</name>
    <dbReference type="NCBI Taxonomy" id="45954"/>
    <lineage>
        <taxon>Eukaryota</taxon>
        <taxon>Metazoa</taxon>
        <taxon>Spiralia</taxon>
        <taxon>Lophotrochozoa</taxon>
        <taxon>Mollusca</taxon>
        <taxon>Bivalvia</taxon>
        <taxon>Autobranchia</taxon>
        <taxon>Heteroconchia</taxon>
        <taxon>Euheterodonta</taxon>
        <taxon>Imparidentia</taxon>
        <taxon>Neoheterodontei</taxon>
        <taxon>Myida</taxon>
        <taxon>Dreissenoidea</taxon>
        <taxon>Dreissenidae</taxon>
        <taxon>Dreissena</taxon>
    </lineage>
</organism>
<sequence>MTTSQPSTSVSTVCRCPKLFTMAMTLLSSRSWLGMTTRDSMGKLSLRSEEQRMILTSSPLTRSQGSSTPLMILHSGMSITLLYEPQTRVPVSPNAPL</sequence>
<reference evidence="1" key="2">
    <citation type="submission" date="2020-11" db="EMBL/GenBank/DDBJ databases">
        <authorList>
            <person name="McCartney M.A."/>
            <person name="Auch B."/>
            <person name="Kono T."/>
            <person name="Mallez S."/>
            <person name="Becker A."/>
            <person name="Gohl D.M."/>
            <person name="Silverstein K.A.T."/>
            <person name="Koren S."/>
            <person name="Bechman K.B."/>
            <person name="Herman A."/>
            <person name="Abrahante J.E."/>
            <person name="Garbe J."/>
        </authorList>
    </citation>
    <scope>NUCLEOTIDE SEQUENCE</scope>
    <source>
        <strain evidence="1">Duluth1</strain>
        <tissue evidence="1">Whole animal</tissue>
    </source>
</reference>
<dbReference type="EMBL" id="JAIWYP010000004">
    <property type="protein sequence ID" value="KAH3830968.1"/>
    <property type="molecule type" value="Genomic_DNA"/>
</dbReference>
<comment type="caution">
    <text evidence="1">The sequence shown here is derived from an EMBL/GenBank/DDBJ whole genome shotgun (WGS) entry which is preliminary data.</text>
</comment>
<gene>
    <name evidence="1" type="ORF">DPMN_104227</name>
</gene>
<accession>A0A9D4HBK5</accession>
<proteinExistence type="predicted"/>
<evidence type="ECO:0000313" key="2">
    <source>
        <dbReference type="Proteomes" id="UP000828390"/>
    </source>
</evidence>